<dbReference type="Pfam" id="PF13621">
    <property type="entry name" value="Cupin_8"/>
    <property type="match status" value="1"/>
</dbReference>
<name>A0A5R9Q154_9GAMM</name>
<dbReference type="InterPro" id="IPR014710">
    <property type="entry name" value="RmlC-like_jellyroll"/>
</dbReference>
<gene>
    <name evidence="2" type="ORF">C1E24_15245</name>
</gene>
<dbReference type="Proteomes" id="UP000309186">
    <property type="component" value="Unassembled WGS sequence"/>
</dbReference>
<dbReference type="EMBL" id="PPSW01000025">
    <property type="protein sequence ID" value="TLX46117.1"/>
    <property type="molecule type" value="Genomic_DNA"/>
</dbReference>
<dbReference type="RefSeq" id="WP_138482869.1">
    <property type="nucleotide sequence ID" value="NZ_PPSW01000025.1"/>
</dbReference>
<dbReference type="PROSITE" id="PS51184">
    <property type="entry name" value="JMJC"/>
    <property type="match status" value="1"/>
</dbReference>
<dbReference type="SUPFAM" id="SSF51197">
    <property type="entry name" value="Clavaminate synthase-like"/>
    <property type="match status" value="1"/>
</dbReference>
<dbReference type="InterPro" id="IPR041667">
    <property type="entry name" value="Cupin_8"/>
</dbReference>
<dbReference type="OrthoDB" id="479699at2"/>
<dbReference type="InterPro" id="IPR003347">
    <property type="entry name" value="JmjC_dom"/>
</dbReference>
<protein>
    <submittedName>
        <fullName evidence="2">Cupin-like domain-containing protein</fullName>
    </submittedName>
</protein>
<evidence type="ECO:0000259" key="1">
    <source>
        <dbReference type="PROSITE" id="PS51184"/>
    </source>
</evidence>
<evidence type="ECO:0000313" key="2">
    <source>
        <dbReference type="EMBL" id="TLX46117.1"/>
    </source>
</evidence>
<reference evidence="2 3" key="1">
    <citation type="submission" date="2018-01" db="EMBL/GenBank/DDBJ databases">
        <title>Co-occurrence of chitin degradation, pigmentation and bioactivity in marine Pseudoalteromonas.</title>
        <authorList>
            <person name="Paulsen S."/>
            <person name="Gram L."/>
            <person name="Machado H."/>
        </authorList>
    </citation>
    <scope>NUCLEOTIDE SEQUENCE [LARGE SCALE GENOMIC DNA]</scope>
    <source>
        <strain evidence="2 3">S3663</strain>
    </source>
</reference>
<evidence type="ECO:0000313" key="3">
    <source>
        <dbReference type="Proteomes" id="UP000309186"/>
    </source>
</evidence>
<feature type="domain" description="JmjC" evidence="1">
    <location>
        <begin position="85"/>
        <end position="262"/>
    </location>
</feature>
<accession>A0A5R9Q154</accession>
<organism evidence="2 3">
    <name type="scientific">Pseudoalteromonas phenolica</name>
    <dbReference type="NCBI Taxonomy" id="161398"/>
    <lineage>
        <taxon>Bacteria</taxon>
        <taxon>Pseudomonadati</taxon>
        <taxon>Pseudomonadota</taxon>
        <taxon>Gammaproteobacteria</taxon>
        <taxon>Alteromonadales</taxon>
        <taxon>Pseudoalteromonadaceae</taxon>
        <taxon>Pseudoalteromonas</taxon>
    </lineage>
</organism>
<dbReference type="AlphaFoldDB" id="A0A5R9Q154"/>
<sequence length="325" mass="37793">MAITEVGRKEFFDNLETFINFNLPVKISDFHHASHSSIDLNNITEILKENVVSEQIHYSKLAEEFAGRYFYNDRVNALNFEHHTCSFSDFFNLLKDPNTNKSFYAAQAIPLNIVFNNFVKDTFQCRELKEDVDARLWLGNKCNTAAHFDFSHNIAHVLKGRREFKLFPTHQIQNLYVGPISLTPGGTPISMVDVVNPDFDKFPRYEAALQHAVDVALEPGQAVFIPNLWWHAVQSLDSENILLNYWWKELNNEGSLPYDSLVFLMSFIPSLPIQERKAWKEIFNYYVFQTETDPKSHLPDDLHDILMNLSHNDLMSIRTWFKGKL</sequence>
<dbReference type="Gene3D" id="2.60.120.10">
    <property type="entry name" value="Jelly Rolls"/>
    <property type="match status" value="1"/>
</dbReference>
<dbReference type="PANTHER" id="PTHR12461">
    <property type="entry name" value="HYPOXIA-INDUCIBLE FACTOR 1 ALPHA INHIBITOR-RELATED"/>
    <property type="match status" value="1"/>
</dbReference>
<dbReference type="SMART" id="SM00558">
    <property type="entry name" value="JmjC"/>
    <property type="match status" value="1"/>
</dbReference>
<proteinExistence type="predicted"/>
<comment type="caution">
    <text evidence="2">The sequence shown here is derived from an EMBL/GenBank/DDBJ whole genome shotgun (WGS) entry which is preliminary data.</text>
</comment>
<dbReference type="PANTHER" id="PTHR12461:SF105">
    <property type="entry name" value="HYPOXIA-INDUCIBLE FACTOR 1-ALPHA INHIBITOR"/>
    <property type="match status" value="1"/>
</dbReference>